<evidence type="ECO:0000259" key="2">
    <source>
        <dbReference type="Pfam" id="PF10263"/>
    </source>
</evidence>
<dbReference type="Proteomes" id="UP000006753">
    <property type="component" value="Unassembled WGS sequence"/>
</dbReference>
<dbReference type="HOGENOM" id="CLU_034476_0_0_1"/>
<feature type="region of interest" description="Disordered" evidence="1">
    <location>
        <begin position="1"/>
        <end position="53"/>
    </location>
</feature>
<gene>
    <name evidence="3" type="ORF">MBM_03410</name>
</gene>
<dbReference type="AlphaFoldDB" id="K1X0A9"/>
<keyword evidence="4" id="KW-1185">Reference proteome</keyword>
<reference evidence="3 4" key="1">
    <citation type="journal article" date="2012" name="BMC Genomics">
        <title>Sequencing the genome of Marssonina brunnea reveals fungus-poplar co-evolution.</title>
        <authorList>
            <person name="Zhu S."/>
            <person name="Cao Y.-Z."/>
            <person name="Jiang C."/>
            <person name="Tan B.-Y."/>
            <person name="Wang Z."/>
            <person name="Feng S."/>
            <person name="Zhang L."/>
            <person name="Su X.-H."/>
            <person name="Brejova B."/>
            <person name="Vinar T."/>
            <person name="Xu M."/>
            <person name="Wang M.-X."/>
            <person name="Zhang S.-G."/>
            <person name="Huang M.-R."/>
            <person name="Wu R."/>
            <person name="Zhou Y."/>
        </authorList>
    </citation>
    <scope>NUCLEOTIDE SEQUENCE [LARGE SCALE GENOMIC DNA]</scope>
    <source>
        <strain evidence="3 4">MB_m1</strain>
    </source>
</reference>
<name>K1X0A9_MARBU</name>
<evidence type="ECO:0000313" key="3">
    <source>
        <dbReference type="EMBL" id="EKD18417.1"/>
    </source>
</evidence>
<dbReference type="OMA" id="WVERWIG"/>
<dbReference type="OrthoDB" id="5236983at2759"/>
<protein>
    <submittedName>
        <fullName evidence="3">Putative metallopeptidase</fullName>
    </submittedName>
</protein>
<proteinExistence type="predicted"/>
<sequence>MAVFLKRSLNPESSRSSRSSSRRHRHVRPNSQSRSRRLQNEQHSNRQPYNEQHHYQPYSRPLHISLPHAVQPSQTPWSSPSPMITVTSFQVDHGNVGITMERTPSGNSIMSDTPQPYSSLQDDHTLDRFDSEAAHLVETVSSRLPAHTKHSRILRSLIHSPFPIDDIALASILHSTNLLFFSGVLSGRVEWEWSSAPRYSTELIGTTALRRRDDGDGYECLIVLSEPILRDEKYDRRLLLSAFFHELIHCYLFVLCGFEARRCGGHTAGFRRIAGVVDRWVGEGVLGLGCLRANLLHFRKDQGVVPFEGGPYREERWRASEWEQEPNREREREQDVREWSPRLESGFLDSGQMMVPRYH</sequence>
<dbReference type="GO" id="GO:0006950">
    <property type="term" value="P:response to stress"/>
    <property type="evidence" value="ECO:0007669"/>
    <property type="project" value="UniProtKB-ARBA"/>
</dbReference>
<dbReference type="InterPro" id="IPR006640">
    <property type="entry name" value="SprT-like_domain"/>
</dbReference>
<dbReference type="STRING" id="1072389.K1X0A9"/>
<dbReference type="InParanoid" id="K1X0A9"/>
<dbReference type="GeneID" id="18759345"/>
<evidence type="ECO:0000256" key="1">
    <source>
        <dbReference type="SAM" id="MobiDB-lite"/>
    </source>
</evidence>
<dbReference type="eggNOG" id="ENOG502RJ6T">
    <property type="taxonomic scope" value="Eukaryota"/>
</dbReference>
<accession>K1X0A9</accession>
<organism evidence="3 4">
    <name type="scientific">Marssonina brunnea f. sp. multigermtubi (strain MB_m1)</name>
    <name type="common">Marssonina leaf spot fungus</name>
    <dbReference type="NCBI Taxonomy" id="1072389"/>
    <lineage>
        <taxon>Eukaryota</taxon>
        <taxon>Fungi</taxon>
        <taxon>Dikarya</taxon>
        <taxon>Ascomycota</taxon>
        <taxon>Pezizomycotina</taxon>
        <taxon>Leotiomycetes</taxon>
        <taxon>Helotiales</taxon>
        <taxon>Drepanopezizaceae</taxon>
        <taxon>Drepanopeziza</taxon>
    </lineage>
</organism>
<dbReference type="KEGG" id="mbe:MBM_03410"/>
<evidence type="ECO:0000313" key="4">
    <source>
        <dbReference type="Proteomes" id="UP000006753"/>
    </source>
</evidence>
<dbReference type="Pfam" id="PF10263">
    <property type="entry name" value="SprT-like"/>
    <property type="match status" value="1"/>
</dbReference>
<dbReference type="EMBL" id="JH921433">
    <property type="protein sequence ID" value="EKD18417.1"/>
    <property type="molecule type" value="Genomic_DNA"/>
</dbReference>
<feature type="region of interest" description="Disordered" evidence="1">
    <location>
        <begin position="318"/>
        <end position="338"/>
    </location>
</feature>
<feature type="domain" description="SprT-like" evidence="2">
    <location>
        <begin position="171"/>
        <end position="279"/>
    </location>
</feature>